<keyword evidence="3" id="KW-0175">Coiled coil</keyword>
<proteinExistence type="inferred from homology"/>
<dbReference type="Proteomes" id="UP000095200">
    <property type="component" value="Unassembled WGS sequence"/>
</dbReference>
<dbReference type="InterPro" id="IPR027065">
    <property type="entry name" value="Lon_Prtase"/>
</dbReference>
<feature type="region of interest" description="Disordered" evidence="4">
    <location>
        <begin position="791"/>
        <end position="826"/>
    </location>
</feature>
<gene>
    <name evidence="6" type="ORF">DPF_1107</name>
</gene>
<dbReference type="Pfam" id="PF20437">
    <property type="entry name" value="LonC_helical"/>
    <property type="match status" value="1"/>
</dbReference>
<sequence length="826" mass="93623">MSKRTCRLKANQLTTRLNPRKVPARAPRPEGLRPFQPRALQALKLALNIRTVEYNIYLAGEPGLGRSYLVKNFLAPLAAQEPVPSDWIYTFNFKDPDRPRVIALDPGQGRKLKQELAKAIRNIRHDLPARYEHESYVTRHDALINAYNLKRDKLLETMEARANARGFSLHADEDGSLSLYPLVEGKVLAPDEYERLDRTLRQDLKQQSSAIMDEVIDLSRQINKEEQVFRDQERELEREVARSVATSDLEELAREFAANGEVTTYLKDLIRDIEEHLDKFREREKPGSPEGTQDFPPDMANFFQRYDINLFVDNGDQQGAPVIFETNPGFFNLLGCIERETEWGTYYTDYTLIKAGSIHRANGGYLILYVNDLLAHPVAWEGLLRCLRSARLRVEDPTDHYDLIRTKTIEPEPIPMDLKIVLIGDDEMYEMLLEQEERFRKYFKIKAHIQETVFRTPETVAAYVGALRHIITENGLHPFTKEALARLVDHSSRLAQDQERLSLLFSRMREIMIEADALRTMRSQSTVTVDLVNETLRAGEYRLNLYEEEFLHEYDRTVIKVRTQGEEVGRANGLSVSQIGDYVLGLPHEISCTVGVGHGGILDLEREAELGGPIHTKGMMILKSYLLDLFAQDKPLVLTGSLCFEQSYAHVDGDSASGAELAALLSALANVPIRLNLAFTGAISQSGAILAVGEVTRKIEGFFNVCKRRGLTGDQGVLIPWDNKPQLMLGDEVVKAVEQGMFHIYAVRTIEEAMEILTGVKPGRRLKHGGFSKGSLYEAVDERLAELAELADMNRPRRRRRKQTRPEPKETQAVSDKDSTAGRPTA</sequence>
<protein>
    <recommendedName>
        <fullName evidence="2">endopeptidase La</fullName>
        <ecNumber evidence="2">3.4.21.53</ecNumber>
    </recommendedName>
</protein>
<dbReference type="InterPro" id="IPR014721">
    <property type="entry name" value="Ribsml_uS5_D2-typ_fold_subgr"/>
</dbReference>
<dbReference type="AlphaFoldDB" id="A0A194AI05"/>
<dbReference type="InterPro" id="IPR046843">
    <property type="entry name" value="LonB_AAA-LID"/>
</dbReference>
<dbReference type="Gene3D" id="3.30.230.10">
    <property type="match status" value="1"/>
</dbReference>
<dbReference type="GO" id="GO:0005524">
    <property type="term" value="F:ATP binding"/>
    <property type="evidence" value="ECO:0007669"/>
    <property type="project" value="InterPro"/>
</dbReference>
<keyword evidence="1 2" id="KW-0645">Protease</keyword>
<dbReference type="GO" id="GO:0030163">
    <property type="term" value="P:protein catabolic process"/>
    <property type="evidence" value="ECO:0007669"/>
    <property type="project" value="InterPro"/>
</dbReference>
<accession>A0A194AI05</accession>
<dbReference type="EC" id="3.4.21.53" evidence="2"/>
<keyword evidence="7" id="KW-1185">Reference proteome</keyword>
<organism evidence="6 7">
    <name type="scientific">Desulfoplanes formicivorans</name>
    <dbReference type="NCBI Taxonomy" id="1592317"/>
    <lineage>
        <taxon>Bacteria</taxon>
        <taxon>Pseudomonadati</taxon>
        <taxon>Thermodesulfobacteriota</taxon>
        <taxon>Desulfovibrionia</taxon>
        <taxon>Desulfovibrionales</taxon>
        <taxon>Desulfoplanaceae</taxon>
        <taxon>Desulfoplanes</taxon>
    </lineage>
</organism>
<feature type="domain" description="Lon proteolytic" evidence="5">
    <location>
        <begin position="565"/>
        <end position="760"/>
    </location>
</feature>
<dbReference type="InterPro" id="IPR046844">
    <property type="entry name" value="Lon-like_helical"/>
</dbReference>
<feature type="active site" evidence="2">
    <location>
        <position position="698"/>
    </location>
</feature>
<comment type="similarity">
    <text evidence="2">Belongs to the peptidase S16 family.</text>
</comment>
<dbReference type="SUPFAM" id="SSF54211">
    <property type="entry name" value="Ribosomal protein S5 domain 2-like"/>
    <property type="match status" value="1"/>
</dbReference>
<feature type="coiled-coil region" evidence="3">
    <location>
        <begin position="215"/>
        <end position="242"/>
    </location>
</feature>
<evidence type="ECO:0000313" key="6">
    <source>
        <dbReference type="EMBL" id="GAU08399.1"/>
    </source>
</evidence>
<evidence type="ECO:0000313" key="7">
    <source>
        <dbReference type="Proteomes" id="UP000095200"/>
    </source>
</evidence>
<dbReference type="GO" id="GO:0004252">
    <property type="term" value="F:serine-type endopeptidase activity"/>
    <property type="evidence" value="ECO:0007669"/>
    <property type="project" value="UniProtKB-UniRule"/>
</dbReference>
<dbReference type="GO" id="GO:0004176">
    <property type="term" value="F:ATP-dependent peptidase activity"/>
    <property type="evidence" value="ECO:0007669"/>
    <property type="project" value="UniProtKB-UniRule"/>
</dbReference>
<keyword evidence="2" id="KW-0720">Serine protease</keyword>
<dbReference type="STRING" id="1592317.DPF_1107"/>
<dbReference type="Gene3D" id="1.10.8.60">
    <property type="match status" value="1"/>
</dbReference>
<dbReference type="InterPro" id="IPR020568">
    <property type="entry name" value="Ribosomal_Su5_D2-typ_SF"/>
</dbReference>
<dbReference type="Pfam" id="PF20436">
    <property type="entry name" value="LonB_AAA-LID"/>
    <property type="match status" value="1"/>
</dbReference>
<reference evidence="7" key="1">
    <citation type="submission" date="2016-06" db="EMBL/GenBank/DDBJ databases">
        <title>Draft genome sequence of Desulfoplanes formicivorans strain Pf12B.</title>
        <authorList>
            <person name="Watanabe M."/>
            <person name="Kojima H."/>
            <person name="Fukui M."/>
        </authorList>
    </citation>
    <scope>NUCLEOTIDE SEQUENCE [LARGE SCALE GENOMIC DNA]</scope>
    <source>
        <strain evidence="7">Pf12B</strain>
    </source>
</reference>
<dbReference type="PANTHER" id="PTHR10046">
    <property type="entry name" value="ATP DEPENDENT LON PROTEASE FAMILY MEMBER"/>
    <property type="match status" value="1"/>
</dbReference>
<dbReference type="PRINTS" id="PR00830">
    <property type="entry name" value="ENDOLAPTASE"/>
</dbReference>
<evidence type="ECO:0000256" key="3">
    <source>
        <dbReference type="SAM" id="Coils"/>
    </source>
</evidence>
<dbReference type="Pfam" id="PF13654">
    <property type="entry name" value="AAA_32"/>
    <property type="match status" value="1"/>
</dbReference>
<dbReference type="Gene3D" id="3.40.50.300">
    <property type="entry name" value="P-loop containing nucleotide triphosphate hydrolases"/>
    <property type="match status" value="2"/>
</dbReference>
<dbReference type="InterPro" id="IPR027417">
    <property type="entry name" value="P-loop_NTPase"/>
</dbReference>
<dbReference type="GO" id="GO:0006508">
    <property type="term" value="P:proteolysis"/>
    <property type="evidence" value="ECO:0007669"/>
    <property type="project" value="UniProtKB-KW"/>
</dbReference>
<dbReference type="EMBL" id="BDFE01000015">
    <property type="protein sequence ID" value="GAU08399.1"/>
    <property type="molecule type" value="Genomic_DNA"/>
</dbReference>
<dbReference type="Pfam" id="PF05362">
    <property type="entry name" value="Lon_C"/>
    <property type="match status" value="1"/>
</dbReference>
<evidence type="ECO:0000259" key="5">
    <source>
        <dbReference type="PROSITE" id="PS51786"/>
    </source>
</evidence>
<comment type="caution">
    <text evidence="6">The sequence shown here is derived from an EMBL/GenBank/DDBJ whole genome shotgun (WGS) entry which is preliminary data.</text>
</comment>
<name>A0A194AI05_9BACT</name>
<dbReference type="InterPro" id="IPR041699">
    <property type="entry name" value="AAA_32"/>
</dbReference>
<evidence type="ECO:0000256" key="2">
    <source>
        <dbReference type="PROSITE-ProRule" id="PRU01122"/>
    </source>
</evidence>
<evidence type="ECO:0000256" key="1">
    <source>
        <dbReference type="ARBA" id="ARBA00022670"/>
    </source>
</evidence>
<feature type="active site" evidence="2">
    <location>
        <position position="655"/>
    </location>
</feature>
<dbReference type="RefSeq" id="WP_069857895.1">
    <property type="nucleotide sequence ID" value="NZ_BDFE01000015.1"/>
</dbReference>
<dbReference type="PROSITE" id="PS51786">
    <property type="entry name" value="LON_PROTEOLYTIC"/>
    <property type="match status" value="1"/>
</dbReference>
<comment type="catalytic activity">
    <reaction evidence="2">
        <text>Hydrolysis of proteins in presence of ATP.</text>
        <dbReference type="EC" id="3.4.21.53"/>
    </reaction>
</comment>
<evidence type="ECO:0000256" key="4">
    <source>
        <dbReference type="SAM" id="MobiDB-lite"/>
    </source>
</evidence>
<feature type="compositionally biased region" description="Basic and acidic residues" evidence="4">
    <location>
        <begin position="804"/>
        <end position="820"/>
    </location>
</feature>
<keyword evidence="2" id="KW-0378">Hydrolase</keyword>
<dbReference type="InterPro" id="IPR008269">
    <property type="entry name" value="Lon_proteolytic"/>
</dbReference>